<dbReference type="EMBL" id="FOTW01000029">
    <property type="protein sequence ID" value="SFM71601.1"/>
    <property type="molecule type" value="Genomic_DNA"/>
</dbReference>
<evidence type="ECO:0000256" key="1">
    <source>
        <dbReference type="SAM" id="MobiDB-lite"/>
    </source>
</evidence>
<gene>
    <name evidence="3" type="ORF">SAMN02982985_05059</name>
</gene>
<feature type="domain" description="FAD-dependent urate hydroxylase HpyO/Asp monooxygenase CreE-like FAD/NAD(P)-binding" evidence="2">
    <location>
        <begin position="8"/>
        <end position="184"/>
    </location>
</feature>
<evidence type="ECO:0000313" key="4">
    <source>
        <dbReference type="Proteomes" id="UP000199470"/>
    </source>
</evidence>
<dbReference type="InterPro" id="IPR038732">
    <property type="entry name" value="HpyO/CreE_NAD-binding"/>
</dbReference>
<feature type="compositionally biased region" description="Low complexity" evidence="1">
    <location>
        <begin position="662"/>
        <end position="672"/>
    </location>
</feature>
<organism evidence="3 4">
    <name type="scientific">Rugamonas rubra</name>
    <dbReference type="NCBI Taxonomy" id="758825"/>
    <lineage>
        <taxon>Bacteria</taxon>
        <taxon>Pseudomonadati</taxon>
        <taxon>Pseudomonadota</taxon>
        <taxon>Betaproteobacteria</taxon>
        <taxon>Burkholderiales</taxon>
        <taxon>Oxalobacteraceae</taxon>
        <taxon>Telluria group</taxon>
        <taxon>Rugamonas</taxon>
    </lineage>
</organism>
<dbReference type="PANTHER" id="PTHR40254:SF1">
    <property type="entry name" value="BLR0577 PROTEIN"/>
    <property type="match status" value="1"/>
</dbReference>
<protein>
    <submittedName>
        <fullName evidence="3">FAD-NAD(P)-binding</fullName>
    </submittedName>
</protein>
<dbReference type="OrthoDB" id="6309046at2"/>
<proteinExistence type="predicted"/>
<dbReference type="RefSeq" id="WP_093390469.1">
    <property type="nucleotide sequence ID" value="NZ_FOTW01000029.1"/>
</dbReference>
<accession>A0A1I4T4N1</accession>
<feature type="region of interest" description="Disordered" evidence="1">
    <location>
        <begin position="662"/>
        <end position="683"/>
    </location>
</feature>
<evidence type="ECO:0000259" key="2">
    <source>
        <dbReference type="Pfam" id="PF13454"/>
    </source>
</evidence>
<sequence length="683" mass="74142">MKRYNITIVGMGPRGLSVLERLAAHALEHQLALDISLVEPGECGQGVHSARQPQHLLINTVASQVTLFPAPGAVALPPHCATPSLTEWARQSGYRRVGDQYYRIGATGAGAEIGEADYLPRRLLGEYLTWGYEQILASLPPNVTLRHHRLRANDMWQQPDGRCAVELDSGFILISDYVFLTTGHSNNAMTEPEAACARFAQEHARHNSKLAYIRHVYPLDKLVQIDADARVAVQGLGLTAHDVIAELTVGRGGQFIREGQTLRYQKSGREPQLMLFSRNCLPFAARGVNQKGLAGRHRPHYFTPDAVAALRERALRERGCAQLDFDLELLPLLRREMGYVYRATLDGAGPEPAAYQLSEEEGAIIDVLLFPLRGREFASLAEFRDYFDDWLRRDLAEAVRGNVGSAVKAATDVLRDVRATWQAALEHAGLTPASHRKFLNVYNPVINRISFGPPRQRNEQLLALREAGMVDIVSGPGGSVGFDDTAACFELRTRFAGGHERRPFDVLAVARLDVFSPQTDESVFMQNLLRRGLVRPYYNGVFHPGGIDIEPGGRVLGAAGRPLGNVWALGYLVEGAHYYTHALPRPQLASRQVLDADRCVGAMFATIAANGAAGTSSAAGGGSATTARPVVRREAHAKAASFDPLATSIATLPIVPADADAAVAAGQESSAPPAEPAAPRVPV</sequence>
<dbReference type="AlphaFoldDB" id="A0A1I4T4N1"/>
<dbReference type="SUPFAM" id="SSF51905">
    <property type="entry name" value="FAD/NAD(P)-binding domain"/>
    <property type="match status" value="1"/>
</dbReference>
<dbReference type="Proteomes" id="UP000199470">
    <property type="component" value="Unassembled WGS sequence"/>
</dbReference>
<evidence type="ECO:0000313" key="3">
    <source>
        <dbReference type="EMBL" id="SFM71601.1"/>
    </source>
</evidence>
<name>A0A1I4T4N1_9BURK</name>
<dbReference type="Pfam" id="PF13454">
    <property type="entry name" value="NAD_binding_9"/>
    <property type="match status" value="1"/>
</dbReference>
<dbReference type="PANTHER" id="PTHR40254">
    <property type="entry name" value="BLR0577 PROTEIN"/>
    <property type="match status" value="1"/>
</dbReference>
<dbReference type="STRING" id="758825.SAMN02982985_05059"/>
<feature type="compositionally biased region" description="Pro residues" evidence="1">
    <location>
        <begin position="673"/>
        <end position="683"/>
    </location>
</feature>
<dbReference type="InterPro" id="IPR036188">
    <property type="entry name" value="FAD/NAD-bd_sf"/>
</dbReference>
<keyword evidence="4" id="KW-1185">Reference proteome</keyword>
<reference evidence="3 4" key="1">
    <citation type="submission" date="2016-10" db="EMBL/GenBank/DDBJ databases">
        <authorList>
            <person name="de Groot N.N."/>
        </authorList>
    </citation>
    <scope>NUCLEOTIDE SEQUENCE [LARGE SCALE GENOMIC DNA]</scope>
    <source>
        <strain evidence="3 4">ATCC 43154</strain>
    </source>
</reference>
<dbReference type="InterPro" id="IPR052189">
    <property type="entry name" value="L-asp_N-monooxygenase_NS-form"/>
</dbReference>